<dbReference type="Proteomes" id="UP000002736">
    <property type="component" value="Chromosome"/>
</dbReference>
<accession>C6D9D7</accession>
<evidence type="ECO:0008006" key="3">
    <source>
        <dbReference type="Google" id="ProtNLM"/>
    </source>
</evidence>
<dbReference type="HOGENOM" id="CLU_185179_1_0_6"/>
<organism evidence="1 2">
    <name type="scientific">Pectobacterium carotovorum subsp. carotovorum (strain PC1)</name>
    <dbReference type="NCBI Taxonomy" id="561230"/>
    <lineage>
        <taxon>Bacteria</taxon>
        <taxon>Pseudomonadati</taxon>
        <taxon>Pseudomonadota</taxon>
        <taxon>Gammaproteobacteria</taxon>
        <taxon>Enterobacterales</taxon>
        <taxon>Pectobacteriaceae</taxon>
        <taxon>Pectobacterium</taxon>
    </lineage>
</organism>
<dbReference type="AlphaFoldDB" id="C6D9D7"/>
<dbReference type="InterPro" id="IPR020126">
    <property type="entry name" value="DUF2732"/>
</dbReference>
<dbReference type="OrthoDB" id="6546490at2"/>
<dbReference type="Pfam" id="PF10809">
    <property type="entry name" value="DUF2732"/>
    <property type="match status" value="1"/>
</dbReference>
<protein>
    <recommendedName>
        <fullName evidence="3">DUF2732 domain-containing protein</fullName>
    </recommendedName>
</protein>
<dbReference type="eggNOG" id="ENOG50339VV">
    <property type="taxonomic scope" value="Bacteria"/>
</dbReference>
<dbReference type="KEGG" id="pct:PC1_2634"/>
<gene>
    <name evidence="1" type="ordered locus">PC1_2634</name>
</gene>
<reference evidence="1 2" key="1">
    <citation type="submission" date="2009-07" db="EMBL/GenBank/DDBJ databases">
        <title>Complete sequence of Pectobacterium carotovorum subsp. carotovorum PC1.</title>
        <authorList>
            <consortium name="US DOE Joint Genome Institute"/>
            <person name="Lucas S."/>
            <person name="Copeland A."/>
            <person name="Lapidus A."/>
            <person name="Glavina del Rio T."/>
            <person name="Tice H."/>
            <person name="Bruce D."/>
            <person name="Goodwin L."/>
            <person name="Pitluck S."/>
            <person name="Munk A.C."/>
            <person name="Brettin T."/>
            <person name="Detter J.C."/>
            <person name="Han C."/>
            <person name="Tapia R."/>
            <person name="Larimer F."/>
            <person name="Land M."/>
            <person name="Hauser L."/>
            <person name="Kyrpides N."/>
            <person name="Mikhailova N."/>
            <person name="Balakrishnan V."/>
            <person name="Glasner J."/>
            <person name="Perna N.T."/>
        </authorList>
    </citation>
    <scope>NUCLEOTIDE SEQUENCE [LARGE SCALE GENOMIC DNA]</scope>
    <source>
        <strain evidence="1 2">PC1</strain>
    </source>
</reference>
<dbReference type="EMBL" id="CP001657">
    <property type="protein sequence ID" value="ACT13664.1"/>
    <property type="molecule type" value="Genomic_DNA"/>
</dbReference>
<evidence type="ECO:0000313" key="1">
    <source>
        <dbReference type="EMBL" id="ACT13664.1"/>
    </source>
</evidence>
<name>C6D9D7_PECCP</name>
<sequence>MRNAEVKQMQVAGSDVDVLVSLLGKARLEEKKSQHWEFSQRLAALALYAQQKGYSAVEVIELLRKEAERFEHSSQEIIV</sequence>
<proteinExistence type="predicted"/>
<dbReference type="RefSeq" id="WP_015840835.1">
    <property type="nucleotide sequence ID" value="NC_012917.1"/>
</dbReference>
<evidence type="ECO:0000313" key="2">
    <source>
        <dbReference type="Proteomes" id="UP000002736"/>
    </source>
</evidence>
<dbReference type="STRING" id="561230.PC1_2634"/>